<proteinExistence type="predicted"/>
<accession>A0A915JC43</accession>
<organism evidence="1 2">
    <name type="scientific">Romanomermis culicivorax</name>
    <name type="common">Nematode worm</name>
    <dbReference type="NCBI Taxonomy" id="13658"/>
    <lineage>
        <taxon>Eukaryota</taxon>
        <taxon>Metazoa</taxon>
        <taxon>Ecdysozoa</taxon>
        <taxon>Nematoda</taxon>
        <taxon>Enoplea</taxon>
        <taxon>Dorylaimia</taxon>
        <taxon>Mermithida</taxon>
        <taxon>Mermithoidea</taxon>
        <taxon>Mermithidae</taxon>
        <taxon>Romanomermis</taxon>
    </lineage>
</organism>
<name>A0A915JC43_ROMCU</name>
<evidence type="ECO:0000313" key="1">
    <source>
        <dbReference type="Proteomes" id="UP000887565"/>
    </source>
</evidence>
<dbReference type="WBParaSite" id="nRc.2.0.1.t23211-RA">
    <property type="protein sequence ID" value="nRc.2.0.1.t23211-RA"/>
    <property type="gene ID" value="nRc.2.0.1.g23211"/>
</dbReference>
<reference evidence="2" key="1">
    <citation type="submission" date="2022-11" db="UniProtKB">
        <authorList>
            <consortium name="WormBaseParasite"/>
        </authorList>
    </citation>
    <scope>IDENTIFICATION</scope>
</reference>
<keyword evidence="1" id="KW-1185">Reference proteome</keyword>
<sequence>MVTPDRASILGNLYAFRLFAYLLKSTREKVSMYPIMCSDFVASTIDCRGRYDRPYKASINITGLGTGKQRESSVKDYAQKDPRCGRRRQIALHDIKKLPRILDQNEKDGCLLNRFESILMQKVMTKKDIHQEIYDMIKNIFINVNERSVILNFQWRLSYDRSRCIDDFITNEV</sequence>
<evidence type="ECO:0000313" key="2">
    <source>
        <dbReference type="WBParaSite" id="nRc.2.0.1.t23211-RA"/>
    </source>
</evidence>
<dbReference type="AlphaFoldDB" id="A0A915JC43"/>
<dbReference type="Proteomes" id="UP000887565">
    <property type="component" value="Unplaced"/>
</dbReference>
<protein>
    <submittedName>
        <fullName evidence="2">Uncharacterized protein</fullName>
    </submittedName>
</protein>